<sequence length="258" mass="27679">MGFLTGKKGIIFGIANKNSIAWGIAQAMAAQGAELALTYQNEGFLKRVQPLAEELGAEMVLPCDVTDDGQVDEVFKELESRWGGLDVLVHSLAFAPKEELRGSYMESTTRDGFMTAHDISSWSLTRLAQGAHPLMKDREDAAILTLSYLGAERTFPHYNVMGVAKASLEASVRYLAASMGPEGVRVNAVSAGPIKTLAASGIGDMRTILQHNEERAPLRRNTTIEEVGNTAAFLASPLASGITGEVLHVDSGYHSIAM</sequence>
<name>A0ABV4TWQ5_9GAMM</name>
<evidence type="ECO:0000256" key="7">
    <source>
        <dbReference type="ARBA" id="ARBA00023160"/>
    </source>
</evidence>
<keyword evidence="6" id="KW-0443">Lipid metabolism</keyword>
<gene>
    <name evidence="9" type="ORF">ACERLL_07040</name>
</gene>
<comment type="caution">
    <text evidence="9">The sequence shown here is derived from an EMBL/GenBank/DDBJ whole genome shotgun (WGS) entry which is preliminary data.</text>
</comment>
<comment type="catalytic activity">
    <reaction evidence="8">
        <text>a 2,3-saturated acyl-[ACP] + NAD(+) = a (2E)-enoyl-[ACP] + NADH + H(+)</text>
        <dbReference type="Rhea" id="RHEA:10240"/>
        <dbReference type="Rhea" id="RHEA-COMP:9925"/>
        <dbReference type="Rhea" id="RHEA-COMP:9926"/>
        <dbReference type="ChEBI" id="CHEBI:15378"/>
        <dbReference type="ChEBI" id="CHEBI:57540"/>
        <dbReference type="ChEBI" id="CHEBI:57945"/>
        <dbReference type="ChEBI" id="CHEBI:78784"/>
        <dbReference type="ChEBI" id="CHEBI:78785"/>
        <dbReference type="EC" id="1.3.1.9"/>
    </reaction>
</comment>
<evidence type="ECO:0000313" key="9">
    <source>
        <dbReference type="EMBL" id="MFA9460581.1"/>
    </source>
</evidence>
<keyword evidence="7 8" id="KW-0275">Fatty acid biosynthesis</keyword>
<dbReference type="PANTHER" id="PTHR43159:SF2">
    <property type="entry name" value="ENOYL-[ACYL-CARRIER-PROTEIN] REDUCTASE [NADH], CHLOROPLASTIC"/>
    <property type="match status" value="1"/>
</dbReference>
<reference evidence="9 10" key="1">
    <citation type="submission" date="2024-08" db="EMBL/GenBank/DDBJ databases">
        <title>Whole-genome sequencing of halo(alkali)philic microorganisms from hypersaline lakes.</title>
        <authorList>
            <person name="Sorokin D.Y."/>
            <person name="Merkel A.Y."/>
            <person name="Messina E."/>
            <person name="Yakimov M."/>
        </authorList>
    </citation>
    <scope>NUCLEOTIDE SEQUENCE [LARGE SCALE GENOMIC DNA]</scope>
    <source>
        <strain evidence="9 10">Cl-TMA</strain>
    </source>
</reference>
<evidence type="ECO:0000313" key="10">
    <source>
        <dbReference type="Proteomes" id="UP001575181"/>
    </source>
</evidence>
<keyword evidence="8" id="KW-0520">NAD</keyword>
<evidence type="ECO:0000256" key="4">
    <source>
        <dbReference type="ARBA" id="ARBA00022832"/>
    </source>
</evidence>
<accession>A0ABV4TWQ5</accession>
<dbReference type="InterPro" id="IPR036291">
    <property type="entry name" value="NAD(P)-bd_dom_sf"/>
</dbReference>
<dbReference type="EMBL" id="JBGUAW010000004">
    <property type="protein sequence ID" value="MFA9460581.1"/>
    <property type="molecule type" value="Genomic_DNA"/>
</dbReference>
<evidence type="ECO:0000256" key="6">
    <source>
        <dbReference type="ARBA" id="ARBA00023098"/>
    </source>
</evidence>
<dbReference type="Gene3D" id="3.40.50.720">
    <property type="entry name" value="NAD(P)-binding Rossmann-like Domain"/>
    <property type="match status" value="1"/>
</dbReference>
<keyword evidence="4" id="KW-0276">Fatty acid metabolism</keyword>
<evidence type="ECO:0000256" key="5">
    <source>
        <dbReference type="ARBA" id="ARBA00023002"/>
    </source>
</evidence>
<dbReference type="EC" id="1.3.1.9" evidence="8"/>
<comment type="pathway">
    <text evidence="1">Lipid metabolism; fatty acid biosynthesis.</text>
</comment>
<dbReference type="SUPFAM" id="SSF51735">
    <property type="entry name" value="NAD(P)-binding Rossmann-fold domains"/>
    <property type="match status" value="1"/>
</dbReference>
<keyword evidence="3 8" id="KW-0444">Lipid biosynthesis</keyword>
<dbReference type="InterPro" id="IPR014358">
    <property type="entry name" value="Enoyl-ACP_Rdtase_NADH"/>
</dbReference>
<dbReference type="PRINTS" id="PR00081">
    <property type="entry name" value="GDHRDH"/>
</dbReference>
<dbReference type="PIRSF" id="PIRSF000094">
    <property type="entry name" value="Enoyl-ACP_rdct"/>
    <property type="match status" value="1"/>
</dbReference>
<proteinExistence type="inferred from homology"/>
<evidence type="ECO:0000256" key="1">
    <source>
        <dbReference type="ARBA" id="ARBA00005194"/>
    </source>
</evidence>
<keyword evidence="10" id="KW-1185">Reference proteome</keyword>
<dbReference type="InterPro" id="IPR002347">
    <property type="entry name" value="SDR_fam"/>
</dbReference>
<dbReference type="Gene3D" id="1.10.8.400">
    <property type="entry name" value="Enoyl acyl carrier protein reductase"/>
    <property type="match status" value="1"/>
</dbReference>
<organism evidence="9 10">
    <name type="scientific">Thiohalorhabdus methylotrophus</name>
    <dbReference type="NCBI Taxonomy" id="3242694"/>
    <lineage>
        <taxon>Bacteria</taxon>
        <taxon>Pseudomonadati</taxon>
        <taxon>Pseudomonadota</taxon>
        <taxon>Gammaproteobacteria</taxon>
        <taxon>Thiohalorhabdales</taxon>
        <taxon>Thiohalorhabdaceae</taxon>
        <taxon>Thiohalorhabdus</taxon>
    </lineage>
</organism>
<dbReference type="RefSeq" id="WP_373655364.1">
    <property type="nucleotide sequence ID" value="NZ_JBGUAW010000004.1"/>
</dbReference>
<evidence type="ECO:0000256" key="2">
    <source>
        <dbReference type="ARBA" id="ARBA00009233"/>
    </source>
</evidence>
<dbReference type="PANTHER" id="PTHR43159">
    <property type="entry name" value="ENOYL-[ACYL-CARRIER-PROTEIN] REDUCTASE"/>
    <property type="match status" value="1"/>
</dbReference>
<evidence type="ECO:0000256" key="3">
    <source>
        <dbReference type="ARBA" id="ARBA00022516"/>
    </source>
</evidence>
<comment type="similarity">
    <text evidence="2 8">Belongs to the short-chain dehydrogenases/reductases (SDR) family. FabI subfamily.</text>
</comment>
<evidence type="ECO:0000256" key="8">
    <source>
        <dbReference type="PIRNR" id="PIRNR000094"/>
    </source>
</evidence>
<dbReference type="CDD" id="cd05372">
    <property type="entry name" value="ENR_SDR"/>
    <property type="match status" value="1"/>
</dbReference>
<dbReference type="Proteomes" id="UP001575181">
    <property type="component" value="Unassembled WGS sequence"/>
</dbReference>
<dbReference type="Pfam" id="PF13561">
    <property type="entry name" value="adh_short_C2"/>
    <property type="match status" value="1"/>
</dbReference>
<keyword evidence="5 8" id="KW-0560">Oxidoreductase</keyword>
<protein>
    <recommendedName>
        <fullName evidence="8">Enoyl-[acyl-carrier-protein] reductase [NADH]</fullName>
        <ecNumber evidence="8">1.3.1.9</ecNumber>
    </recommendedName>
</protein>